<gene>
    <name evidence="2" type="ORF">CEE37_03415</name>
</gene>
<evidence type="ECO:0000256" key="1">
    <source>
        <dbReference type="SAM" id="SignalP"/>
    </source>
</evidence>
<feature type="chain" id="PRO_5022020058" description="Flagellar biosynthesis protein FlgA" evidence="1">
    <location>
        <begin position="24"/>
        <end position="268"/>
    </location>
</feature>
<proteinExistence type="predicted"/>
<sequence length="268" mass="28862">MRWKMVISAVCVLAFVNAESVLSQGVVQQIGMNGSVDFTQRTITATGIGVSGGMGGRAGVKRAAKMDAWRNLIEIINGVALTSETTVENQMLSSDVVKSRVVGIAKNYRMVGEPRYYDDGSIEVTIEMSLDGPFLEAILPEGMGRGHPLSSAVIGVAYTGLIVDATGLGARPAIAPKILNEDGQEVYGSSFVSREWAIKYGMVGYEKDIKAATNNDRVTDKPLIAEALRVTGTNMSDIVISNEDAQTLHSMEENLNFLQKCRVLIILD</sequence>
<keyword evidence="1" id="KW-0732">Signal</keyword>
<accession>A0A532V3A8</accession>
<evidence type="ECO:0000313" key="2">
    <source>
        <dbReference type="EMBL" id="TKJ41628.1"/>
    </source>
</evidence>
<evidence type="ECO:0000313" key="3">
    <source>
        <dbReference type="Proteomes" id="UP000319619"/>
    </source>
</evidence>
<name>A0A532V3A8_UNCL8</name>
<dbReference type="AlphaFoldDB" id="A0A532V3A8"/>
<comment type="caution">
    <text evidence="2">The sequence shown here is derived from an EMBL/GenBank/DDBJ whole genome shotgun (WGS) entry which is preliminary data.</text>
</comment>
<reference evidence="2 3" key="1">
    <citation type="submission" date="2017-06" db="EMBL/GenBank/DDBJ databases">
        <title>Novel microbial phyla capable of carbon fixation and sulfur reduction in deep-sea sediments.</title>
        <authorList>
            <person name="Huang J."/>
            <person name="Baker B."/>
            <person name="Wang Y."/>
        </authorList>
    </citation>
    <scope>NUCLEOTIDE SEQUENCE [LARGE SCALE GENOMIC DNA]</scope>
    <source>
        <strain evidence="2">B3_LCP</strain>
    </source>
</reference>
<dbReference type="EMBL" id="NJBN01000002">
    <property type="protein sequence ID" value="TKJ41628.1"/>
    <property type="molecule type" value="Genomic_DNA"/>
</dbReference>
<dbReference type="Proteomes" id="UP000319619">
    <property type="component" value="Unassembled WGS sequence"/>
</dbReference>
<evidence type="ECO:0008006" key="4">
    <source>
        <dbReference type="Google" id="ProtNLM"/>
    </source>
</evidence>
<protein>
    <recommendedName>
        <fullName evidence="4">Flagellar biosynthesis protein FlgA</fullName>
    </recommendedName>
</protein>
<organism evidence="2 3">
    <name type="scientific">candidate division LCP-89 bacterium B3_LCP</name>
    <dbReference type="NCBI Taxonomy" id="2012998"/>
    <lineage>
        <taxon>Bacteria</taxon>
        <taxon>Pseudomonadati</taxon>
        <taxon>Bacteria division LCP-89</taxon>
    </lineage>
</organism>
<feature type="signal peptide" evidence="1">
    <location>
        <begin position="1"/>
        <end position="23"/>
    </location>
</feature>